<organism evidence="1 2">
    <name type="scientific">Candidatus Segetimicrobium genomatis</name>
    <dbReference type="NCBI Taxonomy" id="2569760"/>
    <lineage>
        <taxon>Bacteria</taxon>
        <taxon>Bacillati</taxon>
        <taxon>Candidatus Sysuimicrobiota</taxon>
        <taxon>Candidatus Sysuimicrobiia</taxon>
        <taxon>Candidatus Sysuimicrobiales</taxon>
        <taxon>Candidatus Segetimicrobiaceae</taxon>
        <taxon>Candidatus Segetimicrobium</taxon>
    </lineage>
</organism>
<proteinExistence type="predicted"/>
<dbReference type="Proteomes" id="UP000318509">
    <property type="component" value="Unassembled WGS sequence"/>
</dbReference>
<accession>A0A537JXT2</accession>
<protein>
    <submittedName>
        <fullName evidence="1">Uncharacterized protein</fullName>
    </submittedName>
</protein>
<reference evidence="1 2" key="1">
    <citation type="journal article" date="2019" name="Nat. Microbiol.">
        <title>Mediterranean grassland soil C-N compound turnover is dependent on rainfall and depth, and is mediated by genomically divergent microorganisms.</title>
        <authorList>
            <person name="Diamond S."/>
            <person name="Andeer P.F."/>
            <person name="Li Z."/>
            <person name="Crits-Christoph A."/>
            <person name="Burstein D."/>
            <person name="Anantharaman K."/>
            <person name="Lane K.R."/>
            <person name="Thomas B.C."/>
            <person name="Pan C."/>
            <person name="Northen T.R."/>
            <person name="Banfield J.F."/>
        </authorList>
    </citation>
    <scope>NUCLEOTIDE SEQUENCE [LARGE SCALE GENOMIC DNA]</scope>
    <source>
        <strain evidence="1">NP_3</strain>
    </source>
</reference>
<name>A0A537JXT2_9BACT</name>
<dbReference type="EMBL" id="VBAK01000141">
    <property type="protein sequence ID" value="TMI88348.1"/>
    <property type="molecule type" value="Genomic_DNA"/>
</dbReference>
<sequence length="67" mass="7611">MTGRIVSNDGEVAIVQADNGERIRFERTWALGLFRGQPALTRQEFLRELPTGELIDGLEKVRKKDLV</sequence>
<evidence type="ECO:0000313" key="1">
    <source>
        <dbReference type="EMBL" id="TMI88348.1"/>
    </source>
</evidence>
<gene>
    <name evidence="1" type="ORF">E6H00_13015</name>
</gene>
<dbReference type="AlphaFoldDB" id="A0A537JXT2"/>
<evidence type="ECO:0000313" key="2">
    <source>
        <dbReference type="Proteomes" id="UP000318509"/>
    </source>
</evidence>
<comment type="caution">
    <text evidence="1">The sequence shown here is derived from an EMBL/GenBank/DDBJ whole genome shotgun (WGS) entry which is preliminary data.</text>
</comment>